<sequence>MLSAQEAQFVRYPRQSMDADPNGKYIMRLLSDALALDNQHYELIPSKDPMQQARAIYEMTSGMGSIDVMWTVTTDEREKQLIPIRIPIDKGLFGWRLALVVNPKLLHQVKSLDDLRKFSAGQGFDWPDVGILRQNDLTVMTATAYEPLFFMLRAGRFDYFPRSMLEIQKELDTYRSIGLHIDDAIALHYPTALYFFVSPRKPDVAKALQQGLEKMLKNGQFEKLFQQYLGSTIQRARIRNRTVIELNNPLLKAESLPLDRNEL</sequence>
<protein>
    <submittedName>
        <fullName evidence="1">Transporter substrate-binding domain-containing protein</fullName>
    </submittedName>
</protein>
<proteinExistence type="predicted"/>
<dbReference type="Proteomes" id="UP000588051">
    <property type="component" value="Unassembled WGS sequence"/>
</dbReference>
<gene>
    <name evidence="1" type="ORF">HV832_10030</name>
</gene>
<accession>A0A850QN89</accession>
<dbReference type="EMBL" id="JABXYJ010000005">
    <property type="protein sequence ID" value="NVO78170.1"/>
    <property type="molecule type" value="Genomic_DNA"/>
</dbReference>
<keyword evidence="2" id="KW-1185">Reference proteome</keyword>
<dbReference type="Gene3D" id="3.40.190.10">
    <property type="entry name" value="Periplasmic binding protein-like II"/>
    <property type="match status" value="2"/>
</dbReference>
<organism evidence="1 2">
    <name type="scientific">Undibacterium oligocarboniphilum</name>
    <dbReference type="NCBI Taxonomy" id="666702"/>
    <lineage>
        <taxon>Bacteria</taxon>
        <taxon>Pseudomonadati</taxon>
        <taxon>Pseudomonadota</taxon>
        <taxon>Betaproteobacteria</taxon>
        <taxon>Burkholderiales</taxon>
        <taxon>Oxalobacteraceae</taxon>
        <taxon>Undibacterium</taxon>
    </lineage>
</organism>
<name>A0A850QN89_9BURK</name>
<dbReference type="AlphaFoldDB" id="A0A850QN89"/>
<comment type="caution">
    <text evidence="1">The sequence shown here is derived from an EMBL/GenBank/DDBJ whole genome shotgun (WGS) entry which is preliminary data.</text>
</comment>
<dbReference type="SUPFAM" id="SSF53850">
    <property type="entry name" value="Periplasmic binding protein-like II"/>
    <property type="match status" value="1"/>
</dbReference>
<reference evidence="1 2" key="1">
    <citation type="submission" date="2020-06" db="EMBL/GenBank/DDBJ databases">
        <authorList>
            <person name="Qiu C."/>
            <person name="Liu Z."/>
        </authorList>
    </citation>
    <scope>NUCLEOTIDE SEQUENCE [LARGE SCALE GENOMIC DNA]</scope>
    <source>
        <strain evidence="1 2">EM 1</strain>
    </source>
</reference>
<dbReference type="RefSeq" id="WP_176803703.1">
    <property type="nucleotide sequence ID" value="NZ_JABXYJ010000005.1"/>
</dbReference>
<evidence type="ECO:0000313" key="2">
    <source>
        <dbReference type="Proteomes" id="UP000588051"/>
    </source>
</evidence>
<evidence type="ECO:0000313" key="1">
    <source>
        <dbReference type="EMBL" id="NVO78170.1"/>
    </source>
</evidence>